<dbReference type="CDD" id="cd00130">
    <property type="entry name" value="PAS"/>
    <property type="match status" value="1"/>
</dbReference>
<dbReference type="GO" id="GO:0006355">
    <property type="term" value="P:regulation of DNA-templated transcription"/>
    <property type="evidence" value="ECO:0007669"/>
    <property type="project" value="InterPro"/>
</dbReference>
<dbReference type="SUPFAM" id="SSF55785">
    <property type="entry name" value="PYP-like sensor domain (PAS domain)"/>
    <property type="match status" value="1"/>
</dbReference>
<dbReference type="OrthoDB" id="341208at2"/>
<evidence type="ECO:0000313" key="3">
    <source>
        <dbReference type="Proteomes" id="UP000316770"/>
    </source>
</evidence>
<reference evidence="2 3" key="1">
    <citation type="submission" date="2019-02" db="EMBL/GenBank/DDBJ databases">
        <title>Deep-cultivation of Planctomycetes and their phenomic and genomic characterization uncovers novel biology.</title>
        <authorList>
            <person name="Wiegand S."/>
            <person name="Jogler M."/>
            <person name="Boedeker C."/>
            <person name="Pinto D."/>
            <person name="Vollmers J."/>
            <person name="Rivas-Marin E."/>
            <person name="Kohn T."/>
            <person name="Peeters S.H."/>
            <person name="Heuer A."/>
            <person name="Rast P."/>
            <person name="Oberbeckmann S."/>
            <person name="Bunk B."/>
            <person name="Jeske O."/>
            <person name="Meyerdierks A."/>
            <person name="Storesund J.E."/>
            <person name="Kallscheuer N."/>
            <person name="Luecker S."/>
            <person name="Lage O.M."/>
            <person name="Pohl T."/>
            <person name="Merkel B.J."/>
            <person name="Hornburger P."/>
            <person name="Mueller R.-W."/>
            <person name="Bruemmer F."/>
            <person name="Labrenz M."/>
            <person name="Spormann A.M."/>
            <person name="Op den Camp H."/>
            <person name="Overmann J."/>
            <person name="Amann R."/>
            <person name="Jetten M.S.M."/>
            <person name="Mascher T."/>
            <person name="Medema M.H."/>
            <person name="Devos D.P."/>
            <person name="Kaster A.-K."/>
            <person name="Ovreas L."/>
            <person name="Rohde M."/>
            <person name="Galperin M.Y."/>
            <person name="Jogler C."/>
        </authorList>
    </citation>
    <scope>NUCLEOTIDE SEQUENCE [LARGE SCALE GENOMIC DNA]</scope>
    <source>
        <strain evidence="2 3">Mal33</strain>
    </source>
</reference>
<dbReference type="InterPro" id="IPR000014">
    <property type="entry name" value="PAS"/>
</dbReference>
<dbReference type="SMART" id="SM00091">
    <property type="entry name" value="PAS"/>
    <property type="match status" value="1"/>
</dbReference>
<feature type="domain" description="PAS" evidence="1">
    <location>
        <begin position="3"/>
        <end position="55"/>
    </location>
</feature>
<keyword evidence="3" id="KW-1185">Reference proteome</keyword>
<evidence type="ECO:0000259" key="1">
    <source>
        <dbReference type="PROSITE" id="PS50112"/>
    </source>
</evidence>
<accession>A0A518IXJ1</accession>
<keyword evidence="2" id="KW-0808">Transferase</keyword>
<dbReference type="NCBIfam" id="TIGR00229">
    <property type="entry name" value="sensory_box"/>
    <property type="match status" value="1"/>
</dbReference>
<protein>
    <submittedName>
        <fullName evidence="2">Sensor protein FixL</fullName>
        <ecNumber evidence="2">2.7.13.3</ecNumber>
    </submittedName>
</protein>
<dbReference type="Gene3D" id="3.30.450.20">
    <property type="entry name" value="PAS domain"/>
    <property type="match status" value="1"/>
</dbReference>
<sequence>MKTDLDLAQFVQCVGDAIIAVDRRGEIILWNPGAVRLLGHSADEVLGKSMDFFIPHASRKPHWDGFHSAIASGQTHLGTNLIRVPALHKNGQTIRIALTVGILRDAEDQIEAIGAIIREDLQAPKQTD</sequence>
<dbReference type="InterPro" id="IPR035965">
    <property type="entry name" value="PAS-like_dom_sf"/>
</dbReference>
<organism evidence="2 3">
    <name type="scientific">Rosistilla oblonga</name>
    <dbReference type="NCBI Taxonomy" id="2527990"/>
    <lineage>
        <taxon>Bacteria</taxon>
        <taxon>Pseudomonadati</taxon>
        <taxon>Planctomycetota</taxon>
        <taxon>Planctomycetia</taxon>
        <taxon>Pirellulales</taxon>
        <taxon>Pirellulaceae</taxon>
        <taxon>Rosistilla</taxon>
    </lineage>
</organism>
<dbReference type="RefSeq" id="WP_145122736.1">
    <property type="nucleotide sequence ID" value="NZ_CP036292.1"/>
</dbReference>
<proteinExistence type="predicted"/>
<dbReference type="AlphaFoldDB" id="A0A518IXJ1"/>
<dbReference type="EMBL" id="CP036318">
    <property type="protein sequence ID" value="QDV57809.1"/>
    <property type="molecule type" value="Genomic_DNA"/>
</dbReference>
<gene>
    <name evidence="2" type="primary">fixL_2</name>
    <name evidence="2" type="ORF">Mal33_38240</name>
</gene>
<evidence type="ECO:0000313" key="2">
    <source>
        <dbReference type="EMBL" id="QDV57809.1"/>
    </source>
</evidence>
<name>A0A518IXJ1_9BACT</name>
<dbReference type="GO" id="GO:0004673">
    <property type="term" value="F:protein histidine kinase activity"/>
    <property type="evidence" value="ECO:0007669"/>
    <property type="project" value="UniProtKB-EC"/>
</dbReference>
<dbReference type="Proteomes" id="UP000316770">
    <property type="component" value="Chromosome"/>
</dbReference>
<dbReference type="PROSITE" id="PS50112">
    <property type="entry name" value="PAS"/>
    <property type="match status" value="1"/>
</dbReference>
<dbReference type="Pfam" id="PF00989">
    <property type="entry name" value="PAS"/>
    <property type="match status" value="1"/>
</dbReference>
<dbReference type="EC" id="2.7.13.3" evidence="2"/>
<dbReference type="InterPro" id="IPR013767">
    <property type="entry name" value="PAS_fold"/>
</dbReference>